<keyword evidence="6" id="KW-0805">Transcription regulation</keyword>
<dbReference type="Proteomes" id="UP000250572">
    <property type="component" value="Unassembled WGS sequence"/>
</dbReference>
<dbReference type="CDD" id="cd20065">
    <property type="entry name" value="FH_FOXP2"/>
    <property type="match status" value="1"/>
</dbReference>
<evidence type="ECO:0000256" key="2">
    <source>
        <dbReference type="ARBA" id="ARBA00022491"/>
    </source>
</evidence>
<dbReference type="GO" id="GO:0005634">
    <property type="term" value="C:nucleus"/>
    <property type="evidence" value="ECO:0007669"/>
    <property type="project" value="UniProtKB-SubCell"/>
</dbReference>
<dbReference type="Pfam" id="PF00250">
    <property type="entry name" value="Forkhead"/>
    <property type="match status" value="1"/>
</dbReference>
<dbReference type="InterPro" id="IPR036390">
    <property type="entry name" value="WH_DNA-bd_sf"/>
</dbReference>
<dbReference type="PROSITE" id="PS00658">
    <property type="entry name" value="FORK_HEAD_2"/>
    <property type="match status" value="1"/>
</dbReference>
<evidence type="ECO:0000256" key="7">
    <source>
        <dbReference type="ARBA" id="ARBA00023125"/>
    </source>
</evidence>
<dbReference type="InterPro" id="IPR001766">
    <property type="entry name" value="Fork_head_dom"/>
</dbReference>
<dbReference type="PRINTS" id="PR00053">
    <property type="entry name" value="FORKHEAD"/>
</dbReference>
<dbReference type="FunFam" id="1.20.5.340:FF:000005">
    <property type="entry name" value="Forkhead box P1, isoform CRA_f"/>
    <property type="match status" value="1"/>
</dbReference>
<feature type="DNA-binding region" description="Fork-head" evidence="10">
    <location>
        <begin position="500"/>
        <end position="574"/>
    </location>
</feature>
<feature type="region of interest" description="Disordered" evidence="11">
    <location>
        <begin position="92"/>
        <end position="126"/>
    </location>
</feature>
<dbReference type="InterPro" id="IPR032354">
    <property type="entry name" value="FOXP-CC"/>
</dbReference>
<dbReference type="EMBL" id="NHOQ01001423">
    <property type="protein sequence ID" value="PWA24534.1"/>
    <property type="molecule type" value="Genomic_DNA"/>
</dbReference>
<comment type="caution">
    <text evidence="13">The sequence shown here is derived from an EMBL/GenBank/DDBJ whole genome shotgun (WGS) entry which is preliminary data.</text>
</comment>
<evidence type="ECO:0000313" key="13">
    <source>
        <dbReference type="EMBL" id="PWA24534.1"/>
    </source>
</evidence>
<dbReference type="PANTHER" id="PTHR45796:SF4">
    <property type="entry name" value="FORKHEAD BOX P, ISOFORM C"/>
    <property type="match status" value="1"/>
</dbReference>
<dbReference type="PROSITE" id="PS50039">
    <property type="entry name" value="FORK_HEAD_3"/>
    <property type="match status" value="1"/>
</dbReference>
<evidence type="ECO:0000256" key="3">
    <source>
        <dbReference type="ARBA" id="ARBA00022723"/>
    </source>
</evidence>
<dbReference type="GO" id="GO:0001227">
    <property type="term" value="F:DNA-binding transcription repressor activity, RNA polymerase II-specific"/>
    <property type="evidence" value="ECO:0007669"/>
    <property type="project" value="TreeGrafter"/>
</dbReference>
<evidence type="ECO:0000259" key="12">
    <source>
        <dbReference type="PROSITE" id="PS50039"/>
    </source>
</evidence>
<feature type="compositionally biased region" description="Polar residues" evidence="11">
    <location>
        <begin position="301"/>
        <end position="310"/>
    </location>
</feature>
<feature type="region of interest" description="Disordered" evidence="11">
    <location>
        <begin position="1"/>
        <end position="30"/>
    </location>
</feature>
<dbReference type="PANTHER" id="PTHR45796">
    <property type="entry name" value="FORKHEAD BOX P, ISOFORM C"/>
    <property type="match status" value="1"/>
</dbReference>
<feature type="compositionally biased region" description="Basic and acidic residues" evidence="11">
    <location>
        <begin position="1"/>
        <end position="15"/>
    </location>
</feature>
<comment type="subcellular location">
    <subcellularLocation>
        <location evidence="1 10">Nucleus</location>
    </subcellularLocation>
</comment>
<proteinExistence type="predicted"/>
<dbReference type="GO" id="GO:0008270">
    <property type="term" value="F:zinc ion binding"/>
    <property type="evidence" value="ECO:0007669"/>
    <property type="project" value="UniProtKB-KW"/>
</dbReference>
<evidence type="ECO:0000256" key="9">
    <source>
        <dbReference type="ARBA" id="ARBA00023242"/>
    </source>
</evidence>
<evidence type="ECO:0000313" key="14">
    <source>
        <dbReference type="Proteomes" id="UP000250572"/>
    </source>
</evidence>
<dbReference type="InterPro" id="IPR047412">
    <property type="entry name" value="FH_FOXP1_P2"/>
</dbReference>
<reference evidence="13 14" key="1">
    <citation type="journal article" date="2018" name="G3 (Bethesda)">
        <title>A High-Quality Reference Genome for the Invasive Mosquitofish Gambusia affinis Using a Chicago Library.</title>
        <authorList>
            <person name="Hoffberg S.L."/>
            <person name="Troendle N.J."/>
            <person name="Glenn T.C."/>
            <person name="Mahmud O."/>
            <person name="Louha S."/>
            <person name="Chalopin D."/>
            <person name="Bennetzen J.L."/>
            <person name="Mauricio R."/>
        </authorList>
    </citation>
    <scope>NUCLEOTIDE SEQUENCE [LARGE SCALE GENOMIC DNA]</scope>
    <source>
        <strain evidence="13">NE01/NJP1002.9</strain>
        <tissue evidence="13">Muscle</tissue>
    </source>
</reference>
<keyword evidence="8" id="KW-0804">Transcription</keyword>
<dbReference type="InterPro" id="IPR030456">
    <property type="entry name" value="TF_fork_head_CS_2"/>
</dbReference>
<dbReference type="FunFam" id="1.10.10.10:FF:000010">
    <property type="entry name" value="Forkhead box P2 isoform B"/>
    <property type="match status" value="1"/>
</dbReference>
<keyword evidence="14" id="KW-1185">Reference proteome</keyword>
<name>A0A315VNA3_GAMAF</name>
<keyword evidence="7 10" id="KW-0238">DNA-binding</keyword>
<evidence type="ECO:0000256" key="11">
    <source>
        <dbReference type="SAM" id="MobiDB-lite"/>
    </source>
</evidence>
<keyword evidence="2" id="KW-0678">Repressor</keyword>
<evidence type="ECO:0000256" key="4">
    <source>
        <dbReference type="ARBA" id="ARBA00022771"/>
    </source>
</evidence>
<feature type="region of interest" description="Disordered" evidence="11">
    <location>
        <begin position="407"/>
        <end position="464"/>
    </location>
</feature>
<evidence type="ECO:0000256" key="10">
    <source>
        <dbReference type="PROSITE-ProRule" id="PRU00089"/>
    </source>
</evidence>
<feature type="compositionally biased region" description="Polar residues" evidence="11">
    <location>
        <begin position="103"/>
        <end position="117"/>
    </location>
</feature>
<feature type="domain" description="Fork-head" evidence="12">
    <location>
        <begin position="500"/>
        <end position="574"/>
    </location>
</feature>
<organism evidence="13 14">
    <name type="scientific">Gambusia affinis</name>
    <name type="common">Western mosquitofish</name>
    <name type="synonym">Heterandria affinis</name>
    <dbReference type="NCBI Taxonomy" id="33528"/>
    <lineage>
        <taxon>Eukaryota</taxon>
        <taxon>Metazoa</taxon>
        <taxon>Chordata</taxon>
        <taxon>Craniata</taxon>
        <taxon>Vertebrata</taxon>
        <taxon>Euteleostomi</taxon>
        <taxon>Actinopterygii</taxon>
        <taxon>Neopterygii</taxon>
        <taxon>Teleostei</taxon>
        <taxon>Neoteleostei</taxon>
        <taxon>Acanthomorphata</taxon>
        <taxon>Ovalentaria</taxon>
        <taxon>Atherinomorphae</taxon>
        <taxon>Cyprinodontiformes</taxon>
        <taxon>Poeciliidae</taxon>
        <taxon>Poeciliinae</taxon>
        <taxon>Gambusia</taxon>
    </lineage>
</organism>
<evidence type="ECO:0000256" key="6">
    <source>
        <dbReference type="ARBA" id="ARBA00023015"/>
    </source>
</evidence>
<feature type="region of interest" description="Disordered" evidence="11">
    <location>
        <begin position="145"/>
        <end position="180"/>
    </location>
</feature>
<feature type="region of interest" description="Disordered" evidence="11">
    <location>
        <begin position="294"/>
        <end position="329"/>
    </location>
</feature>
<gene>
    <name evidence="13" type="ORF">CCH79_00011732</name>
</gene>
<dbReference type="Gene3D" id="1.10.10.10">
    <property type="entry name" value="Winged helix-like DNA-binding domain superfamily/Winged helix DNA-binding domain"/>
    <property type="match status" value="1"/>
</dbReference>
<evidence type="ECO:0000256" key="5">
    <source>
        <dbReference type="ARBA" id="ARBA00022833"/>
    </source>
</evidence>
<evidence type="ECO:0000256" key="1">
    <source>
        <dbReference type="ARBA" id="ARBA00004123"/>
    </source>
</evidence>
<sequence>MRNKEQRSDRRKWMECPHGSFVPQTKVDPDSLIPERWHQGKLKREAVRHSIAGAGDILCQKTEAFGIGKRNPPGAAVRRLGIRVLVRERAPSGWNGRGFSEGSGDSSPPQVDSQLHQMSPPVSPNLPHLESPSLSVWFPRTCAEMPESPLSPSAARQTPASSLLSHTDAGAGEKAANGDSCSGVRVQSCQSLLHKQVFLAMMAPQQLQQLLPPGQLQQHLQALIRHKQQALLLQQQQLKEFYQQQLQQQTSKKVKELMFQQKPAASPPGLSSGSGYFGPEEMQRLWKELRSALSGDRRAMSGNQKTSTRVEPTGDRPSESPPGADRSGADWDQALARALFGHGVCNWPGCESVCENIAQFVQHMSSEHTLDDRSTAQCRVQMQVVQQLELQLCKEQERLHVMMAHLRLPSPRGAPSAKSDAAADRRGPQLRPASPPGKASLSLRHQRPLSAAGSPPQGREEDEELPFRRRAVAAGHRHPPLVFSLSSENEYELYQNADIRPPFTYAALIRQAITEASDMQLTLNEIYNWFTRTFAYFRRNAATWKNAVRHNLSLHKCFVRVENVKGAVWTVDEEEYQRRRSQKIAGSPSLMTNVCSSLSLGTALHSTFQAALAEASLPGLKRERSSRTLRGIDRAADGSGRKQNLSPPVQQQLFFEKVNSDDEGQLPTLNPVSLQPLIHGNGEELLFDLDLLGQIINKAHF</sequence>
<keyword evidence="9 10" id="KW-0539">Nucleus</keyword>
<accession>A0A315VNA3</accession>
<dbReference type="SMART" id="SM00339">
    <property type="entry name" value="FH"/>
    <property type="match status" value="1"/>
</dbReference>
<evidence type="ECO:0000256" key="8">
    <source>
        <dbReference type="ARBA" id="ARBA00023163"/>
    </source>
</evidence>
<dbReference type="Pfam" id="PF16159">
    <property type="entry name" value="FOXP-CC"/>
    <property type="match status" value="1"/>
</dbReference>
<dbReference type="InterPro" id="IPR050998">
    <property type="entry name" value="FOXP"/>
</dbReference>
<dbReference type="GO" id="GO:0000978">
    <property type="term" value="F:RNA polymerase II cis-regulatory region sequence-specific DNA binding"/>
    <property type="evidence" value="ECO:0007669"/>
    <property type="project" value="TreeGrafter"/>
</dbReference>
<keyword evidence="3" id="KW-0479">Metal-binding</keyword>
<dbReference type="AlphaFoldDB" id="A0A315VNA3"/>
<dbReference type="SUPFAM" id="SSF46785">
    <property type="entry name" value="Winged helix' DNA-binding domain"/>
    <property type="match status" value="1"/>
</dbReference>
<protein>
    <recommendedName>
        <fullName evidence="12">Fork-head domain-containing protein</fullName>
    </recommendedName>
</protein>
<dbReference type="Gene3D" id="1.20.5.340">
    <property type="match status" value="1"/>
</dbReference>
<keyword evidence="5" id="KW-0862">Zinc</keyword>
<feature type="compositionally biased region" description="Polar residues" evidence="11">
    <location>
        <begin position="150"/>
        <end position="165"/>
    </location>
</feature>
<dbReference type="InterPro" id="IPR036388">
    <property type="entry name" value="WH-like_DNA-bd_sf"/>
</dbReference>
<keyword evidence="4" id="KW-0863">Zinc-finger</keyword>